<gene>
    <name evidence="3" type="ORF">CCS41_02030</name>
</gene>
<dbReference type="EMBL" id="CP021659">
    <property type="protein sequence ID" value="AWK13557.1"/>
    <property type="molecule type" value="Genomic_DNA"/>
</dbReference>
<feature type="domain" description="Insecticide toxin TcdB middle/N-terminal" evidence="2">
    <location>
        <begin position="328"/>
        <end position="465"/>
    </location>
</feature>
<feature type="domain" description="Insecticide toxin TcdB middle/C-terminal" evidence="1">
    <location>
        <begin position="528"/>
        <end position="684"/>
    </location>
</feature>
<dbReference type="Proteomes" id="UP000261875">
    <property type="component" value="Chromosome"/>
</dbReference>
<dbReference type="InterPro" id="IPR022044">
    <property type="entry name" value="TcdB_toxin_mid/C"/>
</dbReference>
<dbReference type="KEGG" id="fsm:CCS41_02030"/>
<dbReference type="Pfam" id="PF12255">
    <property type="entry name" value="TcdB_toxin_midC"/>
    <property type="match status" value="1"/>
</dbReference>
<keyword evidence="4" id="KW-1185">Reference proteome</keyword>
<evidence type="ECO:0000313" key="4">
    <source>
        <dbReference type="Proteomes" id="UP000261875"/>
    </source>
</evidence>
<proteinExistence type="predicted"/>
<dbReference type="OrthoDB" id="6510336at2"/>
<protein>
    <submittedName>
        <fullName evidence="3">Uncharacterized protein</fullName>
    </submittedName>
</protein>
<dbReference type="STRING" id="1878942.GCA_900128755_00183"/>
<organism evidence="3 4">
    <name type="scientific">Candidatus Fukatsuia symbiotica</name>
    <dbReference type="NCBI Taxonomy" id="1878942"/>
    <lineage>
        <taxon>Bacteria</taxon>
        <taxon>Pseudomonadati</taxon>
        <taxon>Pseudomonadota</taxon>
        <taxon>Gammaproteobacteria</taxon>
        <taxon>Enterobacterales</taxon>
        <taxon>Yersiniaceae</taxon>
        <taxon>Candidatus Fukatsuia</taxon>
    </lineage>
</organism>
<sequence>MAISLRTKYRGDNLGFLSPSCSRRNGEPLCPPPLEFGYQTSQPTITSSPWQPISWQQSNGLNGFQDGRNYQLVDLYGEGIPGILYQDQGAWWYRAPQRDGEVTPENDTVTYSAATRLPQIPSLRDGARLMDMTGSGRLDWVVTQANIAGYYGIRADKTWTHFTPLSALPSEFFHPAAQQADLMGHGLFDLVLIEGNSVRVYANQRDGFSKSQGITLPEGVSLPTPTDSLTWLAFSDVLGSGQPHWVQIRHDGVTCWPNLGQGRFGQPITLPGFEQPRATFQPNYVFLADLDGSGLPDLVYAQSDRLLIYCNQSGNHFAEPKILLLPPDIRYDDSCQITLADIQGQGVTSVILSLFHPTPRHWRCDWVQKKSNLLTDVNNNRGMRYQLQYRSSAQCWLDEKATVKAQPHASDLPFPLHLLTKICTEDEITGNRLTQVASYSQGVYDNREREFRGFGRVDTWDTETLGNGANTKQSRTWYHTGQTQDETRHQHEFWAKDSHAFPRKATLFTTFNRDQDQPTTPTEEEAYWLYRALNGSMLRTEVYGLDGDLSDKNSKASIPYTVSESRYQVRRIQASMPSPERKNLSIVVLPLLIEQRDYYYERIISDPQCQQQILFQSDEWGYPLHSATLHYPRRPRATESPYPTDLPLTSWSSSYDQQQEVLRSTVTRQRWHHLTTQGVWRLGLPDLQQTDILHYAQDQIPEQGLSREVQPLNPEHKTSTFAGQQQIFYTANQSDRPLEKPTVQALVAFTETAVLNERTLTAFADKLTGEALERQLVAAGYLPASAQFSPSEKIWLIRQGQTDYANSTGFYRPLRQCSTSLMGKSTLTWDKYYCVIKKITDSVGQMTEADYDYRFLTPFQIKDLNDNTHWAQFDALGRLCASGFYGIEEGIAVGFPKPEPGQFHLPRTVDEALAWTGPLPVAQFHVFAVDSWMMKEPHRLPPHIATVVTDRYVDNAPQKLSQQVMFSDGFGRLLQTSVRHEAGTAYQRHSEGALMQTAPQFTARRWAVTGRKEYDHKGQPVRIYPPYYLDDWRYVNDDSARENRVSDVVYYDPLGREIQKIDTKGYLSRTRFFPWFTVHEDENDTAAEVLEKRQQNMTETPGS</sequence>
<dbReference type="InterPro" id="IPR022045">
    <property type="entry name" value="TcdB_toxin_mid/N"/>
</dbReference>
<reference evidence="3 4" key="1">
    <citation type="submission" date="2017-05" db="EMBL/GenBank/DDBJ databases">
        <title>Genome sequence of Candidatus Fukatsuia symbiotica and Candidatus Hamiltonella defensa from Acyrthosiphon pisum strain 5D.</title>
        <authorList>
            <person name="Patel V.A."/>
            <person name="Chevignon G."/>
            <person name="Russell J.A."/>
            <person name="Oliver K.M."/>
        </authorList>
    </citation>
    <scope>NUCLEOTIDE SEQUENCE [LARGE SCALE GENOMIC DNA]</scope>
    <source>
        <strain evidence="3 4">5D</strain>
    </source>
</reference>
<dbReference type="AlphaFoldDB" id="A0A2U8I361"/>
<dbReference type="Pfam" id="PF12256">
    <property type="entry name" value="TcdB_toxin_midN"/>
    <property type="match status" value="1"/>
</dbReference>
<dbReference type="SUPFAM" id="SSF69318">
    <property type="entry name" value="Integrin alpha N-terminal domain"/>
    <property type="match status" value="1"/>
</dbReference>
<evidence type="ECO:0000313" key="3">
    <source>
        <dbReference type="EMBL" id="AWK13557.1"/>
    </source>
</evidence>
<evidence type="ECO:0000259" key="2">
    <source>
        <dbReference type="Pfam" id="PF12256"/>
    </source>
</evidence>
<evidence type="ECO:0000259" key="1">
    <source>
        <dbReference type="Pfam" id="PF12255"/>
    </source>
</evidence>
<dbReference type="InterPro" id="IPR028994">
    <property type="entry name" value="Integrin_alpha_N"/>
</dbReference>
<accession>A0A2U8I361</accession>
<name>A0A2U8I361_9GAMM</name>